<name>A0ABU6V7L2_9FABA</name>
<evidence type="ECO:0000313" key="1">
    <source>
        <dbReference type="EMBL" id="MED6167913.1"/>
    </source>
</evidence>
<reference evidence="1 2" key="1">
    <citation type="journal article" date="2023" name="Plants (Basel)">
        <title>Bridging the Gap: Combining Genomics and Transcriptomics Approaches to Understand Stylosanthes scabra, an Orphan Legume from the Brazilian Caatinga.</title>
        <authorList>
            <person name="Ferreira-Neto J.R.C."/>
            <person name="da Silva M.D."/>
            <person name="Binneck E."/>
            <person name="de Melo N.F."/>
            <person name="da Silva R.H."/>
            <person name="de Melo A.L.T.M."/>
            <person name="Pandolfi V."/>
            <person name="Bustamante F.O."/>
            <person name="Brasileiro-Vidal A.C."/>
            <person name="Benko-Iseppon A.M."/>
        </authorList>
    </citation>
    <scope>NUCLEOTIDE SEQUENCE [LARGE SCALE GENOMIC DNA]</scope>
    <source>
        <tissue evidence="1">Leaves</tissue>
    </source>
</reference>
<accession>A0ABU6V7L2</accession>
<evidence type="ECO:0000313" key="2">
    <source>
        <dbReference type="Proteomes" id="UP001341840"/>
    </source>
</evidence>
<proteinExistence type="predicted"/>
<organism evidence="1 2">
    <name type="scientific">Stylosanthes scabra</name>
    <dbReference type="NCBI Taxonomy" id="79078"/>
    <lineage>
        <taxon>Eukaryota</taxon>
        <taxon>Viridiplantae</taxon>
        <taxon>Streptophyta</taxon>
        <taxon>Embryophyta</taxon>
        <taxon>Tracheophyta</taxon>
        <taxon>Spermatophyta</taxon>
        <taxon>Magnoliopsida</taxon>
        <taxon>eudicotyledons</taxon>
        <taxon>Gunneridae</taxon>
        <taxon>Pentapetalae</taxon>
        <taxon>rosids</taxon>
        <taxon>fabids</taxon>
        <taxon>Fabales</taxon>
        <taxon>Fabaceae</taxon>
        <taxon>Papilionoideae</taxon>
        <taxon>50 kb inversion clade</taxon>
        <taxon>dalbergioids sensu lato</taxon>
        <taxon>Dalbergieae</taxon>
        <taxon>Pterocarpus clade</taxon>
        <taxon>Stylosanthes</taxon>
    </lineage>
</organism>
<comment type="caution">
    <text evidence="1">The sequence shown here is derived from an EMBL/GenBank/DDBJ whole genome shotgun (WGS) entry which is preliminary data.</text>
</comment>
<gene>
    <name evidence="1" type="ORF">PIB30_007228</name>
</gene>
<dbReference type="Proteomes" id="UP001341840">
    <property type="component" value="Unassembled WGS sequence"/>
</dbReference>
<sequence>MNLTLLFSKSKRHETQCVSGGICASVAQRTTALCDRRLSTMVDAILISIAPFNSTPFSTTDTAAMARCTTLTRWPGALSMCNE</sequence>
<protein>
    <submittedName>
        <fullName evidence="1">Uncharacterized protein</fullName>
    </submittedName>
</protein>
<dbReference type="EMBL" id="JASCZI010151050">
    <property type="protein sequence ID" value="MED6167913.1"/>
    <property type="molecule type" value="Genomic_DNA"/>
</dbReference>
<keyword evidence="2" id="KW-1185">Reference proteome</keyword>